<dbReference type="Gene3D" id="2.160.20.10">
    <property type="entry name" value="Single-stranded right-handed beta-helix, Pectin lyase-like"/>
    <property type="match status" value="1"/>
</dbReference>
<comment type="similarity">
    <text evidence="3">Belongs to the polysaccharide lyase 1 family.</text>
</comment>
<dbReference type="AlphaFoldDB" id="A0A8J3BF35"/>
<dbReference type="InterPro" id="IPR002022">
    <property type="entry name" value="Pec_lyase"/>
</dbReference>
<dbReference type="Gene3D" id="2.60.40.10">
    <property type="entry name" value="Immunoglobulins"/>
    <property type="match status" value="1"/>
</dbReference>
<keyword evidence="7" id="KW-1185">Reference proteome</keyword>
<evidence type="ECO:0000256" key="2">
    <source>
        <dbReference type="ARBA" id="ARBA00023239"/>
    </source>
</evidence>
<organism evidence="6 7">
    <name type="scientific">Yeosuana aromativorans</name>
    <dbReference type="NCBI Taxonomy" id="288019"/>
    <lineage>
        <taxon>Bacteria</taxon>
        <taxon>Pseudomonadati</taxon>
        <taxon>Bacteroidota</taxon>
        <taxon>Flavobacteriia</taxon>
        <taxon>Flavobacteriales</taxon>
        <taxon>Flavobacteriaceae</taxon>
        <taxon>Yeosuana</taxon>
    </lineage>
</organism>
<dbReference type="InterPro" id="IPR012334">
    <property type="entry name" value="Pectin_lyas_fold"/>
</dbReference>
<name>A0A8J3BF35_9FLAO</name>
<dbReference type="SUPFAM" id="SSF51126">
    <property type="entry name" value="Pectin lyase-like"/>
    <property type="match status" value="1"/>
</dbReference>
<reference evidence="6" key="2">
    <citation type="submission" date="2020-09" db="EMBL/GenBank/DDBJ databases">
        <authorList>
            <person name="Sun Q."/>
            <person name="Ohkuma M."/>
        </authorList>
    </citation>
    <scope>NUCLEOTIDE SEQUENCE</scope>
    <source>
        <strain evidence="6">JCM 12862</strain>
    </source>
</reference>
<protein>
    <recommendedName>
        <fullName evidence="5">Pectate lyase domain-containing protein</fullName>
    </recommendedName>
</protein>
<dbReference type="RefSeq" id="WP_188649280.1">
    <property type="nucleotide sequence ID" value="NZ_BMNR01000001.1"/>
</dbReference>
<dbReference type="InterPro" id="IPR013783">
    <property type="entry name" value="Ig-like_fold"/>
</dbReference>
<comment type="caution">
    <text evidence="6">The sequence shown here is derived from an EMBL/GenBank/DDBJ whole genome shotgun (WGS) entry which is preliminary data.</text>
</comment>
<reference evidence="6" key="1">
    <citation type="journal article" date="2014" name="Int. J. Syst. Evol. Microbiol.">
        <title>Complete genome sequence of Corynebacterium casei LMG S-19264T (=DSM 44701T), isolated from a smear-ripened cheese.</title>
        <authorList>
            <consortium name="US DOE Joint Genome Institute (JGI-PGF)"/>
            <person name="Walter F."/>
            <person name="Albersmeier A."/>
            <person name="Kalinowski J."/>
            <person name="Ruckert C."/>
        </authorList>
    </citation>
    <scope>NUCLEOTIDE SEQUENCE</scope>
    <source>
        <strain evidence="6">JCM 12862</strain>
    </source>
</reference>
<dbReference type="PANTHER" id="PTHR31683:SF18">
    <property type="entry name" value="PECTATE LYASE 21-RELATED"/>
    <property type="match status" value="1"/>
</dbReference>
<evidence type="ECO:0000259" key="5">
    <source>
        <dbReference type="SMART" id="SM00656"/>
    </source>
</evidence>
<dbReference type="Pfam" id="PF18283">
    <property type="entry name" value="CBM77"/>
    <property type="match status" value="1"/>
</dbReference>
<sequence length="825" mass="89563">MLKKLLVCLTILFATLNMNAQSVTITESGGWFESAYVKWEPISGAESYNVYYTGEGVTNQKIDNQLIRCYDGYSRADILGLKAGTYTIKIVPVISGVEGTEATTGTITVLAHDRNGFAFANGRIPGAYNADGTPKSGAVILYITENNKNTISLNVTGANSNPCVGLQTILDGFKKGNDNRPLIVRLVGQITDLDYMLNGDIVIENKNNTSSYITFEGVGDDAVADGWGIRIKNASNIEIRNIGTMNCNSAEGDNIGLQQDNDYIWVHNCDFFYGDAGSDADQIKGDGALDCKRSTYVTFSYNHFWDSGKCNLLGLSENSTTGLYITYHHNWYDHSDSRHPRVRFYSAHVYNNYYDGNAKYGVGSTMGSSVFVENNYFRHCKYPMLTSMQGTDIFYGTGGTFSSEDGGTIKAYNNSITGETRFVSYNATNYPVEFDAYVASTRGETVSSSISSKQGGNTYNNFDTDPALYVKNLVVDTPEVAKTNVMQYAGRMNGGDFNWTFDNSVDDTSYTVNAPLKAALSGYQTTLVCVQGDAGPDPDVALSASAGDGMVSLSWTVNNFSASSFEVFRDTDSDPSGRTSITTISDPSTLSYVDNSVTNDNTYYYWVVADGSVESNVDSATPTEGAVGSGDEIQNFTESGLNSTFFSFNIEASLSTSKGTVIYNSLTLTQCLKIESTTNISFSTTAESTLTLVFNDGFSGRIKIDGTSYNATNGLLTLTIPSGSHSITKTDVANLYYMSVVYASLGLEDIGKLAAKLYPNPVKDYLHISSKVKIEKVTIYNLLGVMVKSIDNHTEAIDLSNLSQGTYLIKAFTAQGVVDKIIVKN</sequence>
<keyword evidence="1 4" id="KW-0732">Signal</keyword>
<dbReference type="InterPro" id="IPR011050">
    <property type="entry name" value="Pectin_lyase_fold/virulence"/>
</dbReference>
<dbReference type="EMBL" id="BMNR01000001">
    <property type="protein sequence ID" value="GGK10380.1"/>
    <property type="molecule type" value="Genomic_DNA"/>
</dbReference>
<evidence type="ECO:0000256" key="4">
    <source>
        <dbReference type="SAM" id="SignalP"/>
    </source>
</evidence>
<feature type="domain" description="Pectate lyase" evidence="5">
    <location>
        <begin position="198"/>
        <end position="383"/>
    </location>
</feature>
<accession>A0A8J3BF35</accession>
<gene>
    <name evidence="6" type="ORF">GCM10007962_00670</name>
</gene>
<keyword evidence="3" id="KW-0624">Polysaccharide degradation</keyword>
<comment type="subcellular location">
    <subcellularLocation>
        <location evidence="3">Secreted</location>
    </subcellularLocation>
</comment>
<dbReference type="Pfam" id="PF18962">
    <property type="entry name" value="Por_Secre_tail"/>
    <property type="match status" value="1"/>
</dbReference>
<evidence type="ECO:0000313" key="7">
    <source>
        <dbReference type="Proteomes" id="UP000612329"/>
    </source>
</evidence>
<keyword evidence="3" id="KW-0119">Carbohydrate metabolism</keyword>
<dbReference type="SUPFAM" id="SSF49265">
    <property type="entry name" value="Fibronectin type III"/>
    <property type="match status" value="1"/>
</dbReference>
<dbReference type="InterPro" id="IPR036116">
    <property type="entry name" value="FN3_sf"/>
</dbReference>
<dbReference type="Pfam" id="PF00544">
    <property type="entry name" value="Pectate_lyase_4"/>
    <property type="match status" value="1"/>
</dbReference>
<evidence type="ECO:0000256" key="3">
    <source>
        <dbReference type="RuleBase" id="RU361173"/>
    </source>
</evidence>
<dbReference type="InterPro" id="IPR026444">
    <property type="entry name" value="Secre_tail"/>
</dbReference>
<evidence type="ECO:0000256" key="1">
    <source>
        <dbReference type="ARBA" id="ARBA00022729"/>
    </source>
</evidence>
<keyword evidence="2 3" id="KW-0456">Lyase</keyword>
<dbReference type="InterPro" id="IPR045032">
    <property type="entry name" value="PEL"/>
</dbReference>
<evidence type="ECO:0000313" key="6">
    <source>
        <dbReference type="EMBL" id="GGK10380.1"/>
    </source>
</evidence>
<dbReference type="GO" id="GO:0000272">
    <property type="term" value="P:polysaccharide catabolic process"/>
    <property type="evidence" value="ECO:0007669"/>
    <property type="project" value="UniProtKB-KW"/>
</dbReference>
<keyword evidence="3" id="KW-0964">Secreted</keyword>
<dbReference type="NCBIfam" id="TIGR04183">
    <property type="entry name" value="Por_Secre_tail"/>
    <property type="match status" value="1"/>
</dbReference>
<proteinExistence type="inferred from homology"/>
<dbReference type="GO" id="GO:0005576">
    <property type="term" value="C:extracellular region"/>
    <property type="evidence" value="ECO:0007669"/>
    <property type="project" value="UniProtKB-SubCell"/>
</dbReference>
<dbReference type="SMART" id="SM00656">
    <property type="entry name" value="Amb_all"/>
    <property type="match status" value="1"/>
</dbReference>
<feature type="signal peptide" evidence="4">
    <location>
        <begin position="1"/>
        <end position="20"/>
    </location>
</feature>
<dbReference type="GO" id="GO:0030570">
    <property type="term" value="F:pectate lyase activity"/>
    <property type="evidence" value="ECO:0007669"/>
    <property type="project" value="InterPro"/>
</dbReference>
<dbReference type="Proteomes" id="UP000612329">
    <property type="component" value="Unassembled WGS sequence"/>
</dbReference>
<feature type="chain" id="PRO_5035253609" description="Pectate lyase domain-containing protein" evidence="4">
    <location>
        <begin position="21"/>
        <end position="825"/>
    </location>
</feature>
<dbReference type="PANTHER" id="PTHR31683">
    <property type="entry name" value="PECTATE LYASE 18-RELATED"/>
    <property type="match status" value="1"/>
</dbReference>
<dbReference type="InterPro" id="IPR041253">
    <property type="entry name" value="CBM77"/>
</dbReference>